<proteinExistence type="predicted"/>
<sequence>MSMISFWRREFGPSASWDVHGAPSGDYRITARGLDGPSPKAPIENPRWMASCLSEIVHFATPHTVFALDVDVVQALLDIHAIVYPIAHHPPARELVLQRRRGEYLEALGDDLTDALSQGLLRLEKLEPLTAFFELGEEDAPPAQAHTAPEDTFIAMHLVDATDQPVPNRRYRLDLPDGSTREGRFASDGTFRFDDIAPGTARLKMVDQAIDGGRQIKEPASSSAHRVKQGDCLSSIAEQHGLYWKTVWDFSENEGLRKQRKSPNVLCPDDVVAIPEHYQKEFTLQTGKSHRLVAKQTRTSIKIRFNLNDTVLSNEPYRLYIDEDSATVIDGSTTKSGDIETSVPAMAKSVTIAFSKRNFARTFMLGQLDPVDTTMGLQARLRQLGYLRGPVDGKMGPLTAAALRGFQTSHKLPPSGEADAATLDKLGAAYGDAH</sequence>
<evidence type="ECO:0000313" key="3">
    <source>
        <dbReference type="Proteomes" id="UP001374803"/>
    </source>
</evidence>
<dbReference type="RefSeq" id="WP_394831110.1">
    <property type="nucleotide sequence ID" value="NZ_CP089929.1"/>
</dbReference>
<gene>
    <name evidence="2" type="ORF">LVJ94_31820</name>
</gene>
<protein>
    <submittedName>
        <fullName evidence="2">Peptidoglycan-binding protein</fullName>
    </submittedName>
</protein>
<keyword evidence="3" id="KW-1185">Reference proteome</keyword>
<dbReference type="InterPro" id="IPR002477">
    <property type="entry name" value="Peptidoglycan-bd-like"/>
</dbReference>
<organism evidence="2 3">
    <name type="scientific">Pendulispora rubella</name>
    <dbReference type="NCBI Taxonomy" id="2741070"/>
    <lineage>
        <taxon>Bacteria</taxon>
        <taxon>Pseudomonadati</taxon>
        <taxon>Myxococcota</taxon>
        <taxon>Myxococcia</taxon>
        <taxon>Myxococcales</taxon>
        <taxon>Sorangiineae</taxon>
        <taxon>Pendulisporaceae</taxon>
        <taxon>Pendulispora</taxon>
    </lineage>
</organism>
<dbReference type="InterPro" id="IPR018392">
    <property type="entry name" value="LysM"/>
</dbReference>
<accession>A0ABZ2KTV1</accession>
<dbReference type="SUPFAM" id="SSF47090">
    <property type="entry name" value="PGBD-like"/>
    <property type="match status" value="1"/>
</dbReference>
<dbReference type="InterPro" id="IPR036779">
    <property type="entry name" value="LysM_dom_sf"/>
</dbReference>
<evidence type="ECO:0000313" key="2">
    <source>
        <dbReference type="EMBL" id="WXB01495.1"/>
    </source>
</evidence>
<dbReference type="Gene3D" id="3.10.350.10">
    <property type="entry name" value="LysM domain"/>
    <property type="match status" value="1"/>
</dbReference>
<feature type="domain" description="Peptidoglycan binding-like" evidence="1">
    <location>
        <begin position="377"/>
        <end position="426"/>
    </location>
</feature>
<dbReference type="Proteomes" id="UP001374803">
    <property type="component" value="Chromosome"/>
</dbReference>
<reference evidence="2" key="1">
    <citation type="submission" date="2021-12" db="EMBL/GenBank/DDBJ databases">
        <title>Discovery of the Pendulisporaceae a myxobacterial family with distinct sporulation behavior and unique specialized metabolism.</title>
        <authorList>
            <person name="Garcia R."/>
            <person name="Popoff A."/>
            <person name="Bader C.D."/>
            <person name="Loehr J."/>
            <person name="Walesch S."/>
            <person name="Walt C."/>
            <person name="Boldt J."/>
            <person name="Bunk B."/>
            <person name="Haeckl F.J.F.P.J."/>
            <person name="Gunesch A.P."/>
            <person name="Birkelbach J."/>
            <person name="Nuebel U."/>
            <person name="Pietschmann T."/>
            <person name="Bach T."/>
            <person name="Mueller R."/>
        </authorList>
    </citation>
    <scope>NUCLEOTIDE SEQUENCE</scope>
    <source>
        <strain evidence="2">MSr11367</strain>
    </source>
</reference>
<name>A0ABZ2KTV1_9BACT</name>
<dbReference type="InterPro" id="IPR036366">
    <property type="entry name" value="PGBDSf"/>
</dbReference>
<evidence type="ECO:0000259" key="1">
    <source>
        <dbReference type="Pfam" id="PF01471"/>
    </source>
</evidence>
<dbReference type="Pfam" id="PF01471">
    <property type="entry name" value="PG_binding_1"/>
    <property type="match status" value="1"/>
</dbReference>
<dbReference type="Gene3D" id="1.10.101.10">
    <property type="entry name" value="PGBD-like superfamily/PGBD"/>
    <property type="match status" value="1"/>
</dbReference>
<dbReference type="EMBL" id="CP089983">
    <property type="protein sequence ID" value="WXB01495.1"/>
    <property type="molecule type" value="Genomic_DNA"/>
</dbReference>
<dbReference type="InterPro" id="IPR036365">
    <property type="entry name" value="PGBD-like_sf"/>
</dbReference>
<dbReference type="CDD" id="cd00118">
    <property type="entry name" value="LysM"/>
    <property type="match status" value="1"/>
</dbReference>